<dbReference type="GO" id="GO:0006890">
    <property type="term" value="P:retrograde vesicle-mediated transport, Golgi to endoplasmic reticulum"/>
    <property type="evidence" value="ECO:0007669"/>
    <property type="project" value="TreeGrafter"/>
</dbReference>
<evidence type="ECO:0000256" key="11">
    <source>
        <dbReference type="ARBA" id="ARBA00032711"/>
    </source>
</evidence>
<evidence type="ECO:0000256" key="4">
    <source>
        <dbReference type="ARBA" id="ARBA00022448"/>
    </source>
</evidence>
<evidence type="ECO:0000256" key="12">
    <source>
        <dbReference type="SAM" id="Phobius"/>
    </source>
</evidence>
<dbReference type="GO" id="GO:0005789">
    <property type="term" value="C:endoplasmic reticulum membrane"/>
    <property type="evidence" value="ECO:0007669"/>
    <property type="project" value="UniProtKB-SubCell"/>
</dbReference>
<evidence type="ECO:0000256" key="2">
    <source>
        <dbReference type="ARBA" id="ARBA00007891"/>
    </source>
</evidence>
<organism evidence="13">
    <name type="scientific">Xenopsylla cheopis</name>
    <name type="common">Oriental rat flea</name>
    <name type="synonym">Pulex cheopis</name>
    <dbReference type="NCBI Taxonomy" id="163159"/>
    <lineage>
        <taxon>Eukaryota</taxon>
        <taxon>Metazoa</taxon>
        <taxon>Ecdysozoa</taxon>
        <taxon>Arthropoda</taxon>
        <taxon>Hexapoda</taxon>
        <taxon>Insecta</taxon>
        <taxon>Pterygota</taxon>
        <taxon>Neoptera</taxon>
        <taxon>Endopterygota</taxon>
        <taxon>Siphonaptera</taxon>
        <taxon>Pulicidae</taxon>
        <taxon>Xenopsyllinae</taxon>
        <taxon>Xenopsylla</taxon>
    </lineage>
</organism>
<evidence type="ECO:0000256" key="3">
    <source>
        <dbReference type="ARBA" id="ARBA00015843"/>
    </source>
</evidence>
<dbReference type="GO" id="GO:0015031">
    <property type="term" value="P:protein transport"/>
    <property type="evidence" value="ECO:0007669"/>
    <property type="project" value="UniProtKB-KW"/>
</dbReference>
<dbReference type="GO" id="GO:0031201">
    <property type="term" value="C:SNARE complex"/>
    <property type="evidence" value="ECO:0007669"/>
    <property type="project" value="TreeGrafter"/>
</dbReference>
<evidence type="ECO:0000256" key="6">
    <source>
        <dbReference type="ARBA" id="ARBA00022824"/>
    </source>
</evidence>
<dbReference type="GO" id="GO:0005484">
    <property type="term" value="F:SNAP receptor activity"/>
    <property type="evidence" value="ECO:0007669"/>
    <property type="project" value="TreeGrafter"/>
</dbReference>
<dbReference type="AlphaFoldDB" id="A0A6M2DKP9"/>
<dbReference type="PANTHER" id="PTHR13050:SF7">
    <property type="entry name" value="VESICLE TRANSPORT PROTEIN USE1"/>
    <property type="match status" value="1"/>
</dbReference>
<keyword evidence="5 12" id="KW-0812">Transmembrane</keyword>
<evidence type="ECO:0000256" key="8">
    <source>
        <dbReference type="ARBA" id="ARBA00022927"/>
    </source>
</evidence>
<evidence type="ECO:0000313" key="13">
    <source>
        <dbReference type="EMBL" id="NOV46882.1"/>
    </source>
</evidence>
<dbReference type="CDD" id="cd15860">
    <property type="entry name" value="SNARE_USE1"/>
    <property type="match status" value="1"/>
</dbReference>
<comment type="similarity">
    <text evidence="2">Belongs to the USE1 family.</text>
</comment>
<keyword evidence="7" id="KW-0931">ER-Golgi transport</keyword>
<evidence type="ECO:0000256" key="10">
    <source>
        <dbReference type="ARBA" id="ARBA00023136"/>
    </source>
</evidence>
<keyword evidence="10 12" id="KW-0472">Membrane</keyword>
<accession>A0A6M2DKP9</accession>
<protein>
    <recommendedName>
        <fullName evidence="3">Vesicle transport protein USE1</fullName>
    </recommendedName>
    <alternativeName>
        <fullName evidence="11">USE1-like protein</fullName>
    </alternativeName>
</protein>
<dbReference type="EMBL" id="GIIL01003156">
    <property type="protein sequence ID" value="NOV46882.1"/>
    <property type="molecule type" value="Transcribed_RNA"/>
</dbReference>
<dbReference type="PANTHER" id="PTHR13050">
    <property type="entry name" value="USE1-LIKE PROTEIN"/>
    <property type="match status" value="1"/>
</dbReference>
<dbReference type="InterPro" id="IPR019150">
    <property type="entry name" value="Vesicle_transport_protein_Use1"/>
</dbReference>
<name>A0A6M2DKP9_XENCH</name>
<evidence type="ECO:0000256" key="5">
    <source>
        <dbReference type="ARBA" id="ARBA00022692"/>
    </source>
</evidence>
<keyword evidence="8" id="KW-0653">Protein transport</keyword>
<evidence type="ECO:0000256" key="9">
    <source>
        <dbReference type="ARBA" id="ARBA00022989"/>
    </source>
</evidence>
<reference evidence="13" key="1">
    <citation type="submission" date="2020-03" db="EMBL/GenBank/DDBJ databases">
        <title>Transcriptomic Profiling of the Digestive Tract of the Rat Flea, Xenopsylla cheopis, Following Blood Feeding and Infection with Yersinia pestis.</title>
        <authorList>
            <person name="Bland D.M."/>
            <person name="Martens C.A."/>
            <person name="Virtaneva K."/>
            <person name="Kanakabandi K."/>
            <person name="Long D."/>
            <person name="Rosenke R."/>
            <person name="Saturday G.A."/>
            <person name="Hoyt F.H."/>
            <person name="Bruno D.P."/>
            <person name="Ribeiro J.M.C."/>
            <person name="Hinnebusch J."/>
        </authorList>
    </citation>
    <scope>NUCLEOTIDE SEQUENCE</scope>
</reference>
<dbReference type="Pfam" id="PF09753">
    <property type="entry name" value="Use1"/>
    <property type="match status" value="1"/>
</dbReference>
<keyword evidence="4" id="KW-0813">Transport</keyword>
<comment type="subcellular location">
    <subcellularLocation>
        <location evidence="1">Endoplasmic reticulum membrane</location>
        <topology evidence="1">Single-pass type IV membrane protein</topology>
    </subcellularLocation>
</comment>
<evidence type="ECO:0000256" key="7">
    <source>
        <dbReference type="ARBA" id="ARBA00022892"/>
    </source>
</evidence>
<keyword evidence="6" id="KW-0256">Endoplasmic reticulum</keyword>
<keyword evidence="9 12" id="KW-1133">Transmembrane helix</keyword>
<feature type="transmembrane region" description="Helical" evidence="12">
    <location>
        <begin position="227"/>
        <end position="248"/>
    </location>
</feature>
<proteinExistence type="inferred from homology"/>
<sequence>MCASRLEINTERLLKKCELMANDDLKRDWRLEMYIKSLEKMIKDLHCMPANCKPEKDTLADYLRRCTFLKGLIKTEHLENPSEKVLAVQLLSHGHSTTESNLVANEIHQKTSNKAGKELKDELFGIKKKDLLGDSALRLRQNSSGKPGEDLDVLIKYHHSMQEKIAENMLSMAKNLKEQSEVASAIIKKDTEIVTKSAKITDDNVSSLKTESAILAGHNKRAWKCSLLFMIILVIAIFISMVMFMKLFKKRVIVQ</sequence>
<evidence type="ECO:0000256" key="1">
    <source>
        <dbReference type="ARBA" id="ARBA00004163"/>
    </source>
</evidence>